<dbReference type="SUPFAM" id="SSF50475">
    <property type="entry name" value="FMN-binding split barrel"/>
    <property type="match status" value="1"/>
</dbReference>
<keyword evidence="2" id="KW-1185">Reference proteome</keyword>
<dbReference type="Proteomes" id="UP001183535">
    <property type="component" value="Unassembled WGS sequence"/>
</dbReference>
<dbReference type="InterPro" id="IPR024747">
    <property type="entry name" value="Pyridox_Oxase-rel"/>
</dbReference>
<dbReference type="RefSeq" id="WP_093834720.1">
    <property type="nucleotide sequence ID" value="NZ_JAVRES010000009.1"/>
</dbReference>
<evidence type="ECO:0000313" key="2">
    <source>
        <dbReference type="Proteomes" id="UP001183535"/>
    </source>
</evidence>
<evidence type="ECO:0000313" key="1">
    <source>
        <dbReference type="EMBL" id="MDT0436853.1"/>
    </source>
</evidence>
<protein>
    <submittedName>
        <fullName evidence="1">Pyridoxamine 5'-phosphate oxidase family protein</fullName>
    </submittedName>
</protein>
<proteinExistence type="predicted"/>
<accession>A0ABD5EQ85</accession>
<dbReference type="Pfam" id="PF12900">
    <property type="entry name" value="Pyridox_ox_2"/>
    <property type="match status" value="1"/>
</dbReference>
<reference evidence="2" key="1">
    <citation type="submission" date="2023-07" db="EMBL/GenBank/DDBJ databases">
        <title>30 novel species of actinomycetes from the DSMZ collection.</title>
        <authorList>
            <person name="Nouioui I."/>
        </authorList>
    </citation>
    <scope>NUCLEOTIDE SEQUENCE [LARGE SCALE GENOMIC DNA]</scope>
    <source>
        <strain evidence="2">DSM 41981</strain>
    </source>
</reference>
<comment type="caution">
    <text evidence="1">The sequence shown here is derived from an EMBL/GenBank/DDBJ whole genome shotgun (WGS) entry which is preliminary data.</text>
</comment>
<organism evidence="1 2">
    <name type="scientific">Streptomyces doudnae</name>
    <dbReference type="NCBI Taxonomy" id="3075536"/>
    <lineage>
        <taxon>Bacteria</taxon>
        <taxon>Bacillati</taxon>
        <taxon>Actinomycetota</taxon>
        <taxon>Actinomycetes</taxon>
        <taxon>Kitasatosporales</taxon>
        <taxon>Streptomycetaceae</taxon>
        <taxon>Streptomyces</taxon>
    </lineage>
</organism>
<name>A0ABD5EQ85_9ACTN</name>
<dbReference type="EMBL" id="JAVRES010000009">
    <property type="protein sequence ID" value="MDT0436853.1"/>
    <property type="molecule type" value="Genomic_DNA"/>
</dbReference>
<dbReference type="Gene3D" id="2.30.110.10">
    <property type="entry name" value="Electron Transport, Fmn-binding Protein, Chain A"/>
    <property type="match status" value="1"/>
</dbReference>
<dbReference type="AlphaFoldDB" id="A0ABD5EQ85"/>
<dbReference type="InterPro" id="IPR012349">
    <property type="entry name" value="Split_barrel_FMN-bd"/>
</dbReference>
<gene>
    <name evidence="1" type="ORF">RM877_19385</name>
</gene>
<sequence length="141" mass="15703">MASDDQSAAADLLARAEYGRVATSMHALPLLTSARHIVDDGRVLLRMSRGHGHHRACAGSVVAYGADNLDTARPGERRWSVQIVGACAEHEPTRAQWERFGPVPRHTDGRPWDVVHLRIEPQFWSVRSDDVALEHPFAHRT</sequence>